<dbReference type="AlphaFoldDB" id="A0A1B8G7D9"/>
<evidence type="ECO:0000313" key="2">
    <source>
        <dbReference type="Proteomes" id="UP000091956"/>
    </source>
</evidence>
<reference evidence="2" key="2">
    <citation type="journal article" date="2018" name="Nat. Commun.">
        <title>Extreme sensitivity to ultraviolet light in the fungal pathogen causing white-nose syndrome of bats.</title>
        <authorList>
            <person name="Palmer J.M."/>
            <person name="Drees K.P."/>
            <person name="Foster J.T."/>
            <person name="Lindner D.L."/>
        </authorList>
    </citation>
    <scope>NUCLEOTIDE SEQUENCE [LARGE SCALE GENOMIC DNA]</scope>
    <source>
        <strain evidence="2">UAMH 10579</strain>
    </source>
</reference>
<dbReference type="RefSeq" id="XP_059319253.1">
    <property type="nucleotide sequence ID" value="XM_059464134.1"/>
</dbReference>
<dbReference type="Proteomes" id="UP000091956">
    <property type="component" value="Unassembled WGS sequence"/>
</dbReference>
<organism evidence="1 2">
    <name type="scientific">Pseudogymnoascus verrucosus</name>
    <dbReference type="NCBI Taxonomy" id="342668"/>
    <lineage>
        <taxon>Eukaryota</taxon>
        <taxon>Fungi</taxon>
        <taxon>Dikarya</taxon>
        <taxon>Ascomycota</taxon>
        <taxon>Pezizomycotina</taxon>
        <taxon>Leotiomycetes</taxon>
        <taxon>Thelebolales</taxon>
        <taxon>Thelebolaceae</taxon>
        <taxon>Pseudogymnoascus</taxon>
    </lineage>
</organism>
<name>A0A1B8G7D9_9PEZI</name>
<gene>
    <name evidence="1" type="ORF">VE01_10219</name>
</gene>
<keyword evidence="2" id="KW-1185">Reference proteome</keyword>
<dbReference type="GeneID" id="28843605"/>
<protein>
    <submittedName>
        <fullName evidence="1">Uncharacterized protein</fullName>
    </submittedName>
</protein>
<reference evidence="1 2" key="1">
    <citation type="submission" date="2016-03" db="EMBL/GenBank/DDBJ databases">
        <title>Comparative genomics of Pseudogymnoascus destructans, the fungus causing white-nose syndrome of bats.</title>
        <authorList>
            <person name="Palmer J.M."/>
            <person name="Drees K.P."/>
            <person name="Foster J.T."/>
            <person name="Lindner D.L."/>
        </authorList>
    </citation>
    <scope>NUCLEOTIDE SEQUENCE [LARGE SCALE GENOMIC DNA]</scope>
    <source>
        <strain evidence="1 2">UAMH 10579</strain>
    </source>
</reference>
<proteinExistence type="predicted"/>
<accession>A0A1B8G7D9</accession>
<sequence length="157" mass="17964">MGENNYLLLSWDLDREYMFNDYGTAQDTISQVGIDKSEMVISAVRVQEAAKEFIPRKSSVMSDMFLKIANSPDVESLSSYPLFVNIPVCDLNDLDLKWSNDVCFVYQWIGGNRGDKTLYLDCLSYVLRESCSTYKVNGHSWPYEKNAHGFKTIADEK</sequence>
<dbReference type="EMBL" id="KV460281">
    <property type="protein sequence ID" value="OBT91756.2"/>
    <property type="molecule type" value="Genomic_DNA"/>
</dbReference>
<evidence type="ECO:0000313" key="1">
    <source>
        <dbReference type="EMBL" id="OBT91756.2"/>
    </source>
</evidence>